<dbReference type="PANTHER" id="PTHR43969:SF5">
    <property type="entry name" value="GLUTATHIONE S-TRANSFERASE E14"/>
    <property type="match status" value="1"/>
</dbReference>
<name>A0A0L0BYM4_LUCCU</name>
<comment type="caution">
    <text evidence="4">The sequence shown here is derived from an EMBL/GenBank/DDBJ whole genome shotgun (WGS) entry which is preliminary data.</text>
</comment>
<dbReference type="Proteomes" id="UP000037069">
    <property type="component" value="Unassembled WGS sequence"/>
</dbReference>
<dbReference type="InterPro" id="IPR040079">
    <property type="entry name" value="Glutathione_S-Trfase"/>
</dbReference>
<dbReference type="PANTHER" id="PTHR43969">
    <property type="entry name" value="GLUTATHIONE S TRANSFERASE D10, ISOFORM A-RELATED"/>
    <property type="match status" value="1"/>
</dbReference>
<keyword evidence="5" id="KW-1185">Reference proteome</keyword>
<dbReference type="InterPro" id="IPR010987">
    <property type="entry name" value="Glutathione-S-Trfase_C-like"/>
</dbReference>
<accession>A0A0L0BYM4</accession>
<evidence type="ECO:0008006" key="6">
    <source>
        <dbReference type="Google" id="ProtNLM"/>
    </source>
</evidence>
<dbReference type="SFLD" id="SFLDG01153">
    <property type="entry name" value="Main.4:_Theta-like"/>
    <property type="match status" value="1"/>
</dbReference>
<dbReference type="Gene3D" id="1.20.1050.10">
    <property type="match status" value="2"/>
</dbReference>
<dbReference type="SFLD" id="SFLDS00019">
    <property type="entry name" value="Glutathione_Transferase_(cytos"/>
    <property type="match status" value="2"/>
</dbReference>
<reference evidence="4 5" key="1">
    <citation type="journal article" date="2015" name="Nat. Commun.">
        <title>Lucilia cuprina genome unlocks parasitic fly biology to underpin future interventions.</title>
        <authorList>
            <person name="Anstead C.A."/>
            <person name="Korhonen P.K."/>
            <person name="Young N.D."/>
            <person name="Hall R.S."/>
            <person name="Jex A.R."/>
            <person name="Murali S.C."/>
            <person name="Hughes D.S."/>
            <person name="Lee S.F."/>
            <person name="Perry T."/>
            <person name="Stroehlein A.J."/>
            <person name="Ansell B.R."/>
            <person name="Breugelmans B."/>
            <person name="Hofmann A."/>
            <person name="Qu J."/>
            <person name="Dugan S."/>
            <person name="Lee S.L."/>
            <person name="Chao H."/>
            <person name="Dinh H."/>
            <person name="Han Y."/>
            <person name="Doddapaneni H.V."/>
            <person name="Worley K.C."/>
            <person name="Muzny D.M."/>
            <person name="Ioannidis P."/>
            <person name="Waterhouse R.M."/>
            <person name="Zdobnov E.M."/>
            <person name="James P.J."/>
            <person name="Bagnall N.H."/>
            <person name="Kotze A.C."/>
            <person name="Gibbs R.A."/>
            <person name="Richards S."/>
            <person name="Batterham P."/>
            <person name="Gasser R.B."/>
        </authorList>
    </citation>
    <scope>NUCLEOTIDE SEQUENCE [LARGE SCALE GENOMIC DNA]</scope>
    <source>
        <strain evidence="4 5">LS</strain>
        <tissue evidence="4">Full body</tissue>
    </source>
</reference>
<dbReference type="CDD" id="cd03177">
    <property type="entry name" value="GST_C_Delta_Epsilon"/>
    <property type="match status" value="1"/>
</dbReference>
<feature type="compositionally biased region" description="Acidic residues" evidence="1">
    <location>
        <begin position="457"/>
        <end position="466"/>
    </location>
</feature>
<dbReference type="SFLD" id="SFLDG00358">
    <property type="entry name" value="Main_(cytGST)"/>
    <property type="match status" value="2"/>
</dbReference>
<feature type="compositionally biased region" description="Basic and acidic residues" evidence="1">
    <location>
        <begin position="467"/>
        <end position="493"/>
    </location>
</feature>
<dbReference type="SUPFAM" id="SSF47616">
    <property type="entry name" value="GST C-terminal domain-like"/>
    <property type="match status" value="2"/>
</dbReference>
<dbReference type="PROSITE" id="PS50405">
    <property type="entry name" value="GST_CTER"/>
    <property type="match status" value="2"/>
</dbReference>
<dbReference type="FunFam" id="1.20.1050.10:FF:000007">
    <property type="entry name" value="Glutathione S-transferase 1-1"/>
    <property type="match status" value="1"/>
</dbReference>
<proteinExistence type="predicted"/>
<feature type="region of interest" description="Disordered" evidence="1">
    <location>
        <begin position="449"/>
        <end position="510"/>
    </location>
</feature>
<evidence type="ECO:0000259" key="3">
    <source>
        <dbReference type="PROSITE" id="PS50405"/>
    </source>
</evidence>
<dbReference type="InterPro" id="IPR004045">
    <property type="entry name" value="Glutathione_S-Trfase_N"/>
</dbReference>
<sequence length="846" mass="97951">ARLGVVYGGIMKPVLYYDQRSPPVRSVLMLLKILNIEVDLKFIDLFKGEQLKPTFKELNPAHTVPTLVDDDLILTDSHVILMHLCEKYQKGDLNLWPQQYKERMQVTNMLLFEASLIFRRDSEMMSEIVRKTYANIDISYHQRKMHEIYDMCEVHLKKHKYLATDYLTIADISAVTTLSTVDLMFPITGAQWPSLTIWLSVMKSLSEYEINQKVPRIMDQQYICDGVPILYYDALSSQARSCYMLIKLLNVNAELRPTDSITDVNFYETYTWLNSFCMLPTLVDENITLCNNHSILIYLCEKYAPLDLTNLCPKDYTSRLRIMSLLFYEGCLLYKCLGYLLTDIFLAKYPNFDKDYHRAKVSNIYKTLNTFLKGHFFMVGNRLTIADISIVSTVAALNLVFPIDYEKFPNLNDWLQRLRKMDFYQYNEEGIQKLRYLLEKIGKFPFPSPFRNKETSSESDSDTSDSEENKKSDVECKNETDMIKKNKEVDVNTREVPNSRNVKRSYKADKSTNTDSLAELFGKNESADFDSEKLNLKTFLALGIPVLHIGPTMNNGNNFHAKKYTVCVKDNSKYEIIESNLSKFNGKSNRNQLLDTDNYVVSTDDLTTEEKDLSNATGAPNRRYKHKRKLQNKVENYDCTKFAEQDVEDFLTTLQSLELMLDKIDKTTMNKSSQTYVWGKKDSDESVREKGGNFKLNCDTNRQSNFQKFDNKKNGNSFLGTNVSDDSSLKSLIEAKLRNTKDGCSHCNNCLFKHKRLKAGSNLKSQNIPSHVYDFPKITDLYKLGSKGSSDKIIQVIYHINMKRNSKFKNKYHWDISLEKNNINLNKSKIPRLISNLKRCKNTSKV</sequence>
<organism evidence="4 5">
    <name type="scientific">Lucilia cuprina</name>
    <name type="common">Green bottle fly</name>
    <name type="synonym">Australian sheep blowfly</name>
    <dbReference type="NCBI Taxonomy" id="7375"/>
    <lineage>
        <taxon>Eukaryota</taxon>
        <taxon>Metazoa</taxon>
        <taxon>Ecdysozoa</taxon>
        <taxon>Arthropoda</taxon>
        <taxon>Hexapoda</taxon>
        <taxon>Insecta</taxon>
        <taxon>Pterygota</taxon>
        <taxon>Neoptera</taxon>
        <taxon>Endopterygota</taxon>
        <taxon>Diptera</taxon>
        <taxon>Brachycera</taxon>
        <taxon>Muscomorpha</taxon>
        <taxon>Oestroidea</taxon>
        <taxon>Calliphoridae</taxon>
        <taxon>Luciliinae</taxon>
        <taxon>Lucilia</taxon>
    </lineage>
</organism>
<feature type="non-terminal residue" evidence="4">
    <location>
        <position position="1"/>
    </location>
</feature>
<dbReference type="CDD" id="cd03045">
    <property type="entry name" value="GST_N_Delta_Epsilon"/>
    <property type="match status" value="1"/>
</dbReference>
<feature type="domain" description="GST C-terminal" evidence="3">
    <location>
        <begin position="315"/>
        <end position="444"/>
    </location>
</feature>
<feature type="domain" description="GST N-terminal" evidence="2">
    <location>
        <begin position="226"/>
        <end position="307"/>
    </location>
</feature>
<dbReference type="GO" id="GO:0006749">
    <property type="term" value="P:glutathione metabolic process"/>
    <property type="evidence" value="ECO:0007669"/>
    <property type="project" value="TreeGrafter"/>
</dbReference>
<dbReference type="SUPFAM" id="SSF52833">
    <property type="entry name" value="Thioredoxin-like"/>
    <property type="match status" value="2"/>
</dbReference>
<feature type="domain" description="GST C-terminal" evidence="3">
    <location>
        <begin position="99"/>
        <end position="221"/>
    </location>
</feature>
<evidence type="ECO:0000256" key="1">
    <source>
        <dbReference type="SAM" id="MobiDB-lite"/>
    </source>
</evidence>
<dbReference type="PROSITE" id="PS50404">
    <property type="entry name" value="GST_NTER"/>
    <property type="match status" value="2"/>
</dbReference>
<dbReference type="Gene3D" id="3.40.30.10">
    <property type="entry name" value="Glutaredoxin"/>
    <property type="match status" value="2"/>
</dbReference>
<evidence type="ECO:0000313" key="5">
    <source>
        <dbReference type="Proteomes" id="UP000037069"/>
    </source>
</evidence>
<dbReference type="EMBL" id="JRES01001157">
    <property type="protein sequence ID" value="KNC25120.1"/>
    <property type="molecule type" value="Genomic_DNA"/>
</dbReference>
<dbReference type="InterPro" id="IPR036282">
    <property type="entry name" value="Glutathione-S-Trfase_C_sf"/>
</dbReference>
<dbReference type="Pfam" id="PF00043">
    <property type="entry name" value="GST_C"/>
    <property type="match status" value="2"/>
</dbReference>
<dbReference type="InterPro" id="IPR004046">
    <property type="entry name" value="GST_C"/>
</dbReference>
<dbReference type="OrthoDB" id="2309723at2759"/>
<protein>
    <recommendedName>
        <fullName evidence="6">Glutathione S-transferase 1</fullName>
    </recommendedName>
</protein>
<evidence type="ECO:0000259" key="2">
    <source>
        <dbReference type="PROSITE" id="PS50404"/>
    </source>
</evidence>
<dbReference type="FunFam" id="3.40.30.10:FF:000208">
    <property type="entry name" value="glutathione S-transferase 1"/>
    <property type="match status" value="1"/>
</dbReference>
<evidence type="ECO:0000313" key="4">
    <source>
        <dbReference type="EMBL" id="KNC25120.1"/>
    </source>
</evidence>
<dbReference type="GO" id="GO:0004364">
    <property type="term" value="F:glutathione transferase activity"/>
    <property type="evidence" value="ECO:0007669"/>
    <property type="project" value="TreeGrafter"/>
</dbReference>
<dbReference type="STRING" id="7375.A0A0L0BYM4"/>
<dbReference type="AlphaFoldDB" id="A0A0L0BYM4"/>
<dbReference type="InterPro" id="IPR036249">
    <property type="entry name" value="Thioredoxin-like_sf"/>
</dbReference>
<gene>
    <name evidence="4" type="ORF">FF38_07806</name>
</gene>
<dbReference type="Pfam" id="PF13417">
    <property type="entry name" value="GST_N_3"/>
    <property type="match status" value="1"/>
</dbReference>
<feature type="domain" description="GST N-terminal" evidence="2">
    <location>
        <begin position="11"/>
        <end position="92"/>
    </location>
</feature>